<reference evidence="17" key="2">
    <citation type="journal article" date="2021" name="PeerJ">
        <title>Extensive microbial diversity within the chicken gut microbiome revealed by metagenomics and culture.</title>
        <authorList>
            <person name="Gilroy R."/>
            <person name="Ravi A."/>
            <person name="Getino M."/>
            <person name="Pursley I."/>
            <person name="Horton D.L."/>
            <person name="Alikhan N.F."/>
            <person name="Baker D."/>
            <person name="Gharbi K."/>
            <person name="Hall N."/>
            <person name="Watson M."/>
            <person name="Adriaenssens E.M."/>
            <person name="Foster-Nyarko E."/>
            <person name="Jarju S."/>
            <person name="Secka A."/>
            <person name="Antonio M."/>
            <person name="Oren A."/>
            <person name="Chaudhuri R.R."/>
            <person name="La Ragione R."/>
            <person name="Hildebrand F."/>
            <person name="Pallen M.J."/>
        </authorList>
    </citation>
    <scope>NUCLEOTIDE SEQUENCE</scope>
    <source>
        <strain evidence="17">14700</strain>
    </source>
</reference>
<feature type="transmembrane region" description="Helical" evidence="14">
    <location>
        <begin position="9"/>
        <end position="28"/>
    </location>
</feature>
<reference evidence="17" key="1">
    <citation type="submission" date="2020-10" db="EMBL/GenBank/DDBJ databases">
        <authorList>
            <person name="Gilroy R."/>
        </authorList>
    </citation>
    <scope>NUCLEOTIDE SEQUENCE</scope>
    <source>
        <strain evidence="17">14700</strain>
    </source>
</reference>
<dbReference type="SUPFAM" id="SSF158472">
    <property type="entry name" value="HAMP domain-like"/>
    <property type="match status" value="1"/>
</dbReference>
<dbReference type="Gene3D" id="3.30.565.10">
    <property type="entry name" value="Histidine kinase-like ATPase, C-terminal domain"/>
    <property type="match status" value="1"/>
</dbReference>
<sequence>MRIGIFRKFGLFALVTGVLPLIITVLILSSRMHDEFIGVMETNYSQMTLSLQDRLDSTLGVYDTITTMPYYYSFDPEENYLPFDIFRRIFYGTGYDDETMEEDRRRDVESFLLNLIRSDSYILSAYFIGLDSDGSMLSFGVDSATGFHLGYDDYYLIQDWNVHDKTDRRMQIHPFRTQSTGHRIFTVSRNYFDIRGNVQDLGYVGTLYLNIDARRIESIVRSVKGGRNDGILLTHDGICWYSDNPADIGKPFAIDDDKRLFYSADSRYGVVSNIVVDPDDSYRAVETLYTLAFGLLFLSVILFSIGIMSVSKRFSKQMEGLFRGMDRVEKGDFDVPALKDNGDELGLLYDRFRNMGTALKAYIDKAYSAQLKQKEAECTAIKSQIYPHFLYNTLEVIRMSAIDDGNTHTAEMIEALSEQIHYLIGPVKDFVPLSHEINIVRKYIFLLNCRVEGAIEFKAPDDTEDIIVPKLILQPLVENAYIHGLKPKGSKGCIEIDVQRKEDTAEITVMDNGVGIDKAGLERIDAIFRSSEIGIKDEYEWKSIGLKNVYDRIKLIYGDEYSLSVDSVPGVGTVFTIRIPYRGGYDGTPGDSR</sequence>
<evidence type="ECO:0000256" key="6">
    <source>
        <dbReference type="ARBA" id="ARBA00022679"/>
    </source>
</evidence>
<keyword evidence="8" id="KW-0547">Nucleotide-binding</keyword>
<feature type="domain" description="HAMP" evidence="16">
    <location>
        <begin position="312"/>
        <end position="364"/>
    </location>
</feature>
<dbReference type="SMART" id="SM00387">
    <property type="entry name" value="HATPase_c"/>
    <property type="match status" value="1"/>
</dbReference>
<dbReference type="Gene3D" id="6.10.340.10">
    <property type="match status" value="1"/>
</dbReference>
<keyword evidence="11 14" id="KW-1133">Transmembrane helix</keyword>
<evidence type="ECO:0000259" key="16">
    <source>
        <dbReference type="PROSITE" id="PS50885"/>
    </source>
</evidence>
<keyword evidence="7 14" id="KW-0812">Transmembrane</keyword>
<dbReference type="EMBL" id="JADIMF010000001">
    <property type="protein sequence ID" value="MBO8468153.1"/>
    <property type="molecule type" value="Genomic_DNA"/>
</dbReference>
<dbReference type="SUPFAM" id="SSF55874">
    <property type="entry name" value="ATPase domain of HSP90 chaperone/DNA topoisomerase II/histidine kinase"/>
    <property type="match status" value="1"/>
</dbReference>
<gene>
    <name evidence="17" type="ORF">IAA72_00015</name>
</gene>
<dbReference type="PANTHER" id="PTHR34220:SF11">
    <property type="entry name" value="SENSOR PROTEIN KINASE HPTS"/>
    <property type="match status" value="1"/>
</dbReference>
<name>A0A9D9NCA8_9SPIO</name>
<keyword evidence="9 17" id="KW-0418">Kinase</keyword>
<evidence type="ECO:0000256" key="11">
    <source>
        <dbReference type="ARBA" id="ARBA00022989"/>
    </source>
</evidence>
<keyword evidence="13 14" id="KW-0472">Membrane</keyword>
<evidence type="ECO:0000256" key="1">
    <source>
        <dbReference type="ARBA" id="ARBA00000085"/>
    </source>
</evidence>
<dbReference type="InterPro" id="IPR005467">
    <property type="entry name" value="His_kinase_dom"/>
</dbReference>
<dbReference type="InterPro" id="IPR036890">
    <property type="entry name" value="HATPase_C_sf"/>
</dbReference>
<protein>
    <recommendedName>
        <fullName evidence="3">histidine kinase</fullName>
        <ecNumber evidence="3">2.7.13.3</ecNumber>
    </recommendedName>
</protein>
<dbReference type="EC" id="2.7.13.3" evidence="3"/>
<dbReference type="InterPro" id="IPR003660">
    <property type="entry name" value="HAMP_dom"/>
</dbReference>
<dbReference type="CDD" id="cd06225">
    <property type="entry name" value="HAMP"/>
    <property type="match status" value="1"/>
</dbReference>
<keyword evidence="12" id="KW-0902">Two-component regulatory system</keyword>
<dbReference type="InterPro" id="IPR010559">
    <property type="entry name" value="Sig_transdc_His_kin_internal"/>
</dbReference>
<evidence type="ECO:0000256" key="7">
    <source>
        <dbReference type="ARBA" id="ARBA00022692"/>
    </source>
</evidence>
<dbReference type="PROSITE" id="PS50885">
    <property type="entry name" value="HAMP"/>
    <property type="match status" value="1"/>
</dbReference>
<dbReference type="Proteomes" id="UP000810292">
    <property type="component" value="Unassembled WGS sequence"/>
</dbReference>
<dbReference type="PANTHER" id="PTHR34220">
    <property type="entry name" value="SENSOR HISTIDINE KINASE YPDA"/>
    <property type="match status" value="1"/>
</dbReference>
<organism evidence="17 18">
    <name type="scientific">Candidatus Ornithospirochaeta stercoravium</name>
    <dbReference type="NCBI Taxonomy" id="2840897"/>
    <lineage>
        <taxon>Bacteria</taxon>
        <taxon>Pseudomonadati</taxon>
        <taxon>Spirochaetota</taxon>
        <taxon>Spirochaetia</taxon>
        <taxon>Spirochaetales</taxon>
        <taxon>Spirochaetaceae</taxon>
        <taxon>Spirochaetaceae incertae sedis</taxon>
        <taxon>Candidatus Ornithospirochaeta</taxon>
    </lineage>
</organism>
<evidence type="ECO:0000256" key="12">
    <source>
        <dbReference type="ARBA" id="ARBA00023012"/>
    </source>
</evidence>
<dbReference type="Pfam" id="PF02518">
    <property type="entry name" value="HATPase_c"/>
    <property type="match status" value="1"/>
</dbReference>
<evidence type="ECO:0000259" key="15">
    <source>
        <dbReference type="PROSITE" id="PS50109"/>
    </source>
</evidence>
<feature type="domain" description="Histidine kinase" evidence="15">
    <location>
        <begin position="385"/>
        <end position="583"/>
    </location>
</feature>
<dbReference type="Pfam" id="PF06580">
    <property type="entry name" value="His_kinase"/>
    <property type="match status" value="1"/>
</dbReference>
<evidence type="ECO:0000256" key="13">
    <source>
        <dbReference type="ARBA" id="ARBA00023136"/>
    </source>
</evidence>
<dbReference type="GO" id="GO:0005524">
    <property type="term" value="F:ATP binding"/>
    <property type="evidence" value="ECO:0007669"/>
    <property type="project" value="UniProtKB-KW"/>
</dbReference>
<evidence type="ECO:0000313" key="18">
    <source>
        <dbReference type="Proteomes" id="UP000810292"/>
    </source>
</evidence>
<dbReference type="GO" id="GO:0005886">
    <property type="term" value="C:plasma membrane"/>
    <property type="evidence" value="ECO:0007669"/>
    <property type="project" value="UniProtKB-SubCell"/>
</dbReference>
<keyword evidence="10" id="KW-0067">ATP-binding</keyword>
<accession>A0A9D9NCA8</accession>
<dbReference type="GO" id="GO:0000155">
    <property type="term" value="F:phosphorelay sensor kinase activity"/>
    <property type="evidence" value="ECO:0007669"/>
    <property type="project" value="InterPro"/>
</dbReference>
<feature type="transmembrane region" description="Helical" evidence="14">
    <location>
        <begin position="288"/>
        <end position="310"/>
    </location>
</feature>
<evidence type="ECO:0000256" key="10">
    <source>
        <dbReference type="ARBA" id="ARBA00022840"/>
    </source>
</evidence>
<comment type="subcellular location">
    <subcellularLocation>
        <location evidence="2">Cell membrane</location>
        <topology evidence="2">Multi-pass membrane protein</topology>
    </subcellularLocation>
</comment>
<dbReference type="InterPro" id="IPR050640">
    <property type="entry name" value="Bact_2-comp_sensor_kinase"/>
</dbReference>
<evidence type="ECO:0000256" key="14">
    <source>
        <dbReference type="SAM" id="Phobius"/>
    </source>
</evidence>
<evidence type="ECO:0000313" key="17">
    <source>
        <dbReference type="EMBL" id="MBO8468153.1"/>
    </source>
</evidence>
<dbReference type="SMART" id="SM00304">
    <property type="entry name" value="HAMP"/>
    <property type="match status" value="1"/>
</dbReference>
<evidence type="ECO:0000256" key="3">
    <source>
        <dbReference type="ARBA" id="ARBA00012438"/>
    </source>
</evidence>
<evidence type="ECO:0000256" key="2">
    <source>
        <dbReference type="ARBA" id="ARBA00004651"/>
    </source>
</evidence>
<keyword evidence="4" id="KW-1003">Cell membrane</keyword>
<dbReference type="PROSITE" id="PS50109">
    <property type="entry name" value="HIS_KIN"/>
    <property type="match status" value="1"/>
</dbReference>
<evidence type="ECO:0000256" key="8">
    <source>
        <dbReference type="ARBA" id="ARBA00022741"/>
    </source>
</evidence>
<dbReference type="CDD" id="cd18773">
    <property type="entry name" value="PDC1_HK_sensor"/>
    <property type="match status" value="1"/>
</dbReference>
<evidence type="ECO:0000256" key="9">
    <source>
        <dbReference type="ARBA" id="ARBA00022777"/>
    </source>
</evidence>
<comment type="catalytic activity">
    <reaction evidence="1">
        <text>ATP + protein L-histidine = ADP + protein N-phospho-L-histidine.</text>
        <dbReference type="EC" id="2.7.13.3"/>
    </reaction>
</comment>
<dbReference type="InterPro" id="IPR003594">
    <property type="entry name" value="HATPase_dom"/>
</dbReference>
<keyword evidence="5" id="KW-0597">Phosphoprotein</keyword>
<proteinExistence type="predicted"/>
<evidence type="ECO:0000256" key="5">
    <source>
        <dbReference type="ARBA" id="ARBA00022553"/>
    </source>
</evidence>
<keyword evidence="6" id="KW-0808">Transferase</keyword>
<dbReference type="AlphaFoldDB" id="A0A9D9NCA8"/>
<comment type="caution">
    <text evidence="17">The sequence shown here is derived from an EMBL/GenBank/DDBJ whole genome shotgun (WGS) entry which is preliminary data.</text>
</comment>
<evidence type="ECO:0000256" key="4">
    <source>
        <dbReference type="ARBA" id="ARBA00022475"/>
    </source>
</evidence>